<name>A0ABW3CTI1_9ACTN</name>
<gene>
    <name evidence="1" type="ORF">ACFQ07_31425</name>
</gene>
<accession>A0ABW3CTI1</accession>
<comment type="caution">
    <text evidence="1">The sequence shown here is derived from an EMBL/GenBank/DDBJ whole genome shotgun (WGS) entry which is preliminary data.</text>
</comment>
<sequence length="228" mass="24237">DCPPLPAGADPTRWECLVMIVNGGSLTLGGIDQQITQPMKIIVQTGPPAAGGPNELKQVRMDATPMRIPGGVLGMLGLDVPSWADDIPGNEVLVRPHHAGGFAFELPNARVDMRVEILNLLLGDDCFIGTQTEPISFNLIADLSTLRVISPGNPSDPLAQPFTIAATASDNTFTVPRATCSIWGWPMDWVAGLPSPSGNNQATFDSYIAIAPYAATSTMRDPRTFSID</sequence>
<reference evidence="2" key="1">
    <citation type="journal article" date="2019" name="Int. J. Syst. Evol. Microbiol.">
        <title>The Global Catalogue of Microorganisms (GCM) 10K type strain sequencing project: providing services to taxonomists for standard genome sequencing and annotation.</title>
        <authorList>
            <consortium name="The Broad Institute Genomics Platform"/>
            <consortium name="The Broad Institute Genome Sequencing Center for Infectious Disease"/>
            <person name="Wu L."/>
            <person name="Ma J."/>
        </authorList>
    </citation>
    <scope>NUCLEOTIDE SEQUENCE [LARGE SCALE GENOMIC DNA]</scope>
    <source>
        <strain evidence="2">JCM 31696</strain>
    </source>
</reference>
<dbReference type="EMBL" id="JBHTIR010004259">
    <property type="protein sequence ID" value="MFD0856786.1"/>
    <property type="molecule type" value="Genomic_DNA"/>
</dbReference>
<evidence type="ECO:0000313" key="2">
    <source>
        <dbReference type="Proteomes" id="UP001597083"/>
    </source>
</evidence>
<keyword evidence="2" id="KW-1185">Reference proteome</keyword>
<evidence type="ECO:0000313" key="1">
    <source>
        <dbReference type="EMBL" id="MFD0856786.1"/>
    </source>
</evidence>
<feature type="non-terminal residue" evidence="1">
    <location>
        <position position="1"/>
    </location>
</feature>
<organism evidence="1 2">
    <name type="scientific">Actinomadura adrarensis</name>
    <dbReference type="NCBI Taxonomy" id="1819600"/>
    <lineage>
        <taxon>Bacteria</taxon>
        <taxon>Bacillati</taxon>
        <taxon>Actinomycetota</taxon>
        <taxon>Actinomycetes</taxon>
        <taxon>Streptosporangiales</taxon>
        <taxon>Thermomonosporaceae</taxon>
        <taxon>Actinomadura</taxon>
    </lineage>
</organism>
<dbReference type="Proteomes" id="UP001597083">
    <property type="component" value="Unassembled WGS sequence"/>
</dbReference>
<proteinExistence type="predicted"/>
<protein>
    <submittedName>
        <fullName evidence="1">Uncharacterized protein</fullName>
    </submittedName>
</protein>